<dbReference type="EMBL" id="VSSQ01003203">
    <property type="protein sequence ID" value="MPM19579.1"/>
    <property type="molecule type" value="Genomic_DNA"/>
</dbReference>
<comment type="caution">
    <text evidence="1">The sequence shown here is derived from an EMBL/GenBank/DDBJ whole genome shotgun (WGS) entry which is preliminary data.</text>
</comment>
<name>A0A644XU15_9ZZZZ</name>
<organism evidence="1">
    <name type="scientific">bioreactor metagenome</name>
    <dbReference type="NCBI Taxonomy" id="1076179"/>
    <lineage>
        <taxon>unclassified sequences</taxon>
        <taxon>metagenomes</taxon>
        <taxon>ecological metagenomes</taxon>
    </lineage>
</organism>
<dbReference type="AlphaFoldDB" id="A0A644XU15"/>
<evidence type="ECO:0000313" key="1">
    <source>
        <dbReference type="EMBL" id="MPM19579.1"/>
    </source>
</evidence>
<proteinExistence type="predicted"/>
<reference evidence="1" key="1">
    <citation type="submission" date="2019-08" db="EMBL/GenBank/DDBJ databases">
        <authorList>
            <person name="Kucharzyk K."/>
            <person name="Murdoch R.W."/>
            <person name="Higgins S."/>
            <person name="Loffler F."/>
        </authorList>
    </citation>
    <scope>NUCLEOTIDE SEQUENCE</scope>
</reference>
<gene>
    <name evidence="1" type="ORF">SDC9_66005</name>
</gene>
<protein>
    <submittedName>
        <fullName evidence="1">Uncharacterized protein</fullName>
    </submittedName>
</protein>
<accession>A0A644XU15</accession>
<sequence length="154" mass="15516">MQIVCGEAVATITGNGFIVAVIVAVPVQPAALVPVTLYVVVDAGVSVNDEPLPDGFHEYELPPVAETVTASPAQTDDGDMLAAMVGTALTVTVTDDVPVQPAAEVPVTVYVVVDAGVTVADPLLHAYVEAPDALRVDVCPAQTAAGDALAVTVG</sequence>